<keyword evidence="5" id="KW-1185">Reference proteome</keyword>
<feature type="chain" id="PRO_5045189463" evidence="2">
    <location>
        <begin position="23"/>
        <end position="1782"/>
    </location>
</feature>
<feature type="signal peptide" evidence="2">
    <location>
        <begin position="1"/>
        <end position="22"/>
    </location>
</feature>
<evidence type="ECO:0000256" key="2">
    <source>
        <dbReference type="SAM" id="SignalP"/>
    </source>
</evidence>
<accession>A0ABY5SCY9</accession>
<dbReference type="Gene3D" id="2.60.40.1190">
    <property type="match status" value="1"/>
</dbReference>
<feature type="domain" description="SLH" evidence="3">
    <location>
        <begin position="1590"/>
        <end position="1653"/>
    </location>
</feature>
<feature type="domain" description="SLH" evidence="3">
    <location>
        <begin position="1720"/>
        <end position="1782"/>
    </location>
</feature>
<evidence type="ECO:0000313" key="4">
    <source>
        <dbReference type="EMBL" id="UVI31809.1"/>
    </source>
</evidence>
<dbReference type="PANTHER" id="PTHR43308:SF5">
    <property type="entry name" value="S-LAYER PROTEIN _ PEPTIDOGLYCAN ENDO-BETA-N-ACETYLGLUCOSAMINIDASE"/>
    <property type="match status" value="1"/>
</dbReference>
<name>A0ABY5SCY9_9BACL</name>
<dbReference type="InterPro" id="IPR029062">
    <property type="entry name" value="Class_I_gatase-like"/>
</dbReference>
<dbReference type="InterPro" id="IPR010502">
    <property type="entry name" value="Carb-bd_dom_fam9"/>
</dbReference>
<sequence length="1782" mass="191675">MNRKLILYPLILLMALSMPVYAGAEPPAEPNPAGSGVAAAEAAPVRTTFQTGAGGAYENAHVLADSVMAYIGNPASIESHIASWTNRGYQVDAMLAVNRDMNDYVRGNFDGKTHYDEIQVDRDGNRFTHPTDVNVPYMVPTENWNKYVYELSRRTIEAGAKRIVFEEPDVFLKSGYSDAFKREWKSFYGSDWIDPVSSKDAGYMSQKLKVYLSYRAFKDISEKIKSNYPDVEVLIASHTALSYLMYGITTSNYDYYNIPTIDGYIAQVWSDTALVPVPYAGTSQRRVFESAYIDYSSFANLKLGNDGKQLYALADPKADSGTYSWPEYEAFYKTTIAAQLMQPQFKQFEVVPWSERGFAQAPGPYKTVQTNVYRALQDMYDKPATVEAGTPGIGVLYSDTISQMATSGDINAFYGTTVPLVAKGVPIQVIPAENLTKPNALADMNVLFVSYDVWKAVDGNGGGGIGVKVNEALRDWVSQGGVLVYTGGAGSSDDLSEWWSEADLSSPKRDLWNKLGLAVSGEATTTGSGTVTLRAAGAGNGVFGGRGTIDVPAKFAVTAGTLASPAVPLYTTADGKAVVYEQPIGSGKAIVAGVAPGYFASSAMAAQVLRDIAKYAVEQTGATYAEANVMKSIRGPYTAIQTLEEPARIELQSSSYIDLFDDRLPVVTGETEMMAQSSALLYDVTGRTSGDKPAILFASGNLTGVSESAAETLYTLAGTPNSRAAARIGAPQGLYPQAIEGTDSGGAPVTVSWEWENRSNTLLVRHDHRKQGVTIRVQWSETPVADSPAVDFAELNVKTNNENLDAAYLWRNTGGAIDAFRFADTTAEIVYKFDLNRYANARISLDVANNYVLSVSPDEAAWTPLYTADSSGGVITDGSNRAIKTIDLSAYKGADDFVYIKMENADKTRGNGPVLYGFNLGFEQRIAPFGVRTNETLDLVPGQTRMLKLAVTNRLSEVKTVDMSIGRSTYNALSFTAGSAAEADYLFENEGSQLAGNGGRYADLANYFVYKLPVPADMQAPVAKLTLANRYQVSLSRDGDDWTIVDSEMAAAEGENNLGERSYELGEYTNDGGYVYVKIANSQPSGGWGGMLKKLTLQAKGEGELEVAFPNDGIELQPHQTRLIEVAVTAKSGIQSALPQQSIRLSAGGDFTDYELPVKINFIKPEYPATWAASPIAIDGRADESEWSGARTITVSSSDPDLLRFGKVWGEAGNVKATYRLKWDDANLYVLEQREDSAFAFTETGATMYASTASMLFLDMDRGKSGSAYLDGDYAIFFTPSGPDDKPHVFMRQGADGGKEEYALDSAKINSNVEMAAHTYTVELAIPWSALQIMPFAPKNGTKVGMTVAATRNAGNGVWGQLMWSGDGDDQAKWSDMLLTGKPEDSGNPGNPGNPGGGWYPSVPSVDDGDEPDDWNNGGGGEVLSVKIADDADEVSIFAEQLGGRPLDVQAGDGASLRIGGELLRKLLAQAGDKKGTTIVVHMARVAKDSLLAPKRQGESANIRLAGQAYDISIRAVTPDGKTYEVMATEGGATVTLPFDPEAVEGKLLGVYRYDETGKTWEYVGGRTDAKAHRISVKLKHLGLYAAIEYDKRFGDVPAGHWAYDAIRTLAAKHIASGVGANGFQPAGTVTRAEFVALLVRALGLEASGKQSELPFADIESGAWYAANAAAAYEAGLVKGDSEGAFRPGERITREQMAVLLVRAYELGLGRAVDAPADDETPYVDGAVIAAWARADVSKAHSLALMKGQGANRFAPQSTATRAESAQAVLNLLERLEERPAS</sequence>
<feature type="domain" description="SLH" evidence="3">
    <location>
        <begin position="1656"/>
        <end position="1715"/>
    </location>
</feature>
<evidence type="ECO:0000259" key="3">
    <source>
        <dbReference type="PROSITE" id="PS51272"/>
    </source>
</evidence>
<feature type="region of interest" description="Disordered" evidence="1">
    <location>
        <begin position="1378"/>
        <end position="1422"/>
    </location>
</feature>
<dbReference type="PANTHER" id="PTHR43308">
    <property type="entry name" value="OUTER MEMBRANE PROTEIN ALPHA-RELATED"/>
    <property type="match status" value="1"/>
</dbReference>
<dbReference type="InterPro" id="IPR051465">
    <property type="entry name" value="Cell_Envelope_Struct_Comp"/>
</dbReference>
<gene>
    <name evidence="4" type="ORF">L1F29_08335</name>
</gene>
<organism evidence="4 5">
    <name type="scientific">Paenibacillus spongiae</name>
    <dbReference type="NCBI Taxonomy" id="2909671"/>
    <lineage>
        <taxon>Bacteria</taxon>
        <taxon>Bacillati</taxon>
        <taxon>Bacillota</taxon>
        <taxon>Bacilli</taxon>
        <taxon>Bacillales</taxon>
        <taxon>Paenibacillaceae</taxon>
        <taxon>Paenibacillus</taxon>
    </lineage>
</organism>
<evidence type="ECO:0000313" key="5">
    <source>
        <dbReference type="Proteomes" id="UP001057877"/>
    </source>
</evidence>
<keyword evidence="2" id="KW-0732">Signal</keyword>
<evidence type="ECO:0000256" key="1">
    <source>
        <dbReference type="SAM" id="MobiDB-lite"/>
    </source>
</evidence>
<dbReference type="Pfam" id="PF06452">
    <property type="entry name" value="CBM9_1"/>
    <property type="match status" value="1"/>
</dbReference>
<reference evidence="4" key="1">
    <citation type="submission" date="2022-01" db="EMBL/GenBank/DDBJ databases">
        <title>Paenibacillus spongiae sp. nov., isolated from marine sponge.</title>
        <authorList>
            <person name="Li Z."/>
            <person name="Zhang M."/>
        </authorList>
    </citation>
    <scope>NUCLEOTIDE SEQUENCE</scope>
    <source>
        <strain evidence="4">PHS-Z3</strain>
    </source>
</reference>
<dbReference type="RefSeq" id="WP_258387873.1">
    <property type="nucleotide sequence ID" value="NZ_CP091430.1"/>
</dbReference>
<dbReference type="SUPFAM" id="SSF49344">
    <property type="entry name" value="CBD9-like"/>
    <property type="match status" value="1"/>
</dbReference>
<dbReference type="PROSITE" id="PS51272">
    <property type="entry name" value="SLH"/>
    <property type="match status" value="3"/>
</dbReference>
<dbReference type="Proteomes" id="UP001057877">
    <property type="component" value="Chromosome"/>
</dbReference>
<protein>
    <submittedName>
        <fullName evidence="4">S-layer homology domain-containing protein</fullName>
    </submittedName>
</protein>
<proteinExistence type="predicted"/>
<dbReference type="EMBL" id="CP091430">
    <property type="protein sequence ID" value="UVI31809.1"/>
    <property type="molecule type" value="Genomic_DNA"/>
</dbReference>
<dbReference type="Pfam" id="PF00395">
    <property type="entry name" value="SLH"/>
    <property type="match status" value="3"/>
</dbReference>
<dbReference type="Gene3D" id="3.40.50.880">
    <property type="match status" value="1"/>
</dbReference>
<dbReference type="InterPro" id="IPR001119">
    <property type="entry name" value="SLH_dom"/>
</dbReference>